<reference evidence="11" key="1">
    <citation type="journal article" date="2020" name="Stud. Mycol.">
        <title>101 Dothideomycetes genomes: a test case for predicting lifestyles and emergence of pathogens.</title>
        <authorList>
            <person name="Haridas S."/>
            <person name="Albert R."/>
            <person name="Binder M."/>
            <person name="Bloem J."/>
            <person name="Labutti K."/>
            <person name="Salamov A."/>
            <person name="Andreopoulos B."/>
            <person name="Baker S."/>
            <person name="Barry K."/>
            <person name="Bills G."/>
            <person name="Bluhm B."/>
            <person name="Cannon C."/>
            <person name="Castanera R."/>
            <person name="Culley D."/>
            <person name="Daum C."/>
            <person name="Ezra D."/>
            <person name="Gonzalez J."/>
            <person name="Henrissat B."/>
            <person name="Kuo A."/>
            <person name="Liang C."/>
            <person name="Lipzen A."/>
            <person name="Lutzoni F."/>
            <person name="Magnuson J."/>
            <person name="Mondo S."/>
            <person name="Nolan M."/>
            <person name="Ohm R."/>
            <person name="Pangilinan J."/>
            <person name="Park H.-J."/>
            <person name="Ramirez L."/>
            <person name="Alfaro M."/>
            <person name="Sun H."/>
            <person name="Tritt A."/>
            <person name="Yoshinaga Y."/>
            <person name="Zwiers L.-H."/>
            <person name="Turgeon B."/>
            <person name="Goodwin S."/>
            <person name="Spatafora J."/>
            <person name="Crous P."/>
            <person name="Grigoriev I."/>
        </authorList>
    </citation>
    <scope>NUCLEOTIDE SEQUENCE</scope>
    <source>
        <strain evidence="11">CBS 130266</strain>
    </source>
</reference>
<dbReference type="EMBL" id="MU007017">
    <property type="protein sequence ID" value="KAF2434173.1"/>
    <property type="molecule type" value="Genomic_DNA"/>
</dbReference>
<proteinExistence type="inferred from homology"/>
<evidence type="ECO:0000313" key="11">
    <source>
        <dbReference type="EMBL" id="KAF2434173.1"/>
    </source>
</evidence>
<dbReference type="EC" id="2.4.1.-" evidence="10"/>
<dbReference type="AlphaFoldDB" id="A0A9P4NZG2"/>
<evidence type="ECO:0000313" key="12">
    <source>
        <dbReference type="Proteomes" id="UP000800235"/>
    </source>
</evidence>
<feature type="non-terminal residue" evidence="11">
    <location>
        <position position="248"/>
    </location>
</feature>
<dbReference type="Proteomes" id="UP000800235">
    <property type="component" value="Unassembled WGS sequence"/>
</dbReference>
<accession>A0A9P4NZG2</accession>
<keyword evidence="8 10" id="KW-0333">Golgi apparatus</keyword>
<keyword evidence="5" id="KW-0812">Transmembrane</keyword>
<dbReference type="Pfam" id="PF01762">
    <property type="entry name" value="Galactosyl_T"/>
    <property type="match status" value="1"/>
</dbReference>
<comment type="subcellular location">
    <subcellularLocation>
        <location evidence="1 10">Golgi apparatus membrane</location>
        <topology evidence="1 10">Single-pass type II membrane protein</topology>
    </subcellularLocation>
</comment>
<protein>
    <recommendedName>
        <fullName evidence="10">Hexosyltransferase</fullName>
        <ecNumber evidence="10">2.4.1.-</ecNumber>
    </recommendedName>
</protein>
<evidence type="ECO:0000256" key="1">
    <source>
        <dbReference type="ARBA" id="ARBA00004323"/>
    </source>
</evidence>
<organism evidence="11 12">
    <name type="scientific">Tothia fuscella</name>
    <dbReference type="NCBI Taxonomy" id="1048955"/>
    <lineage>
        <taxon>Eukaryota</taxon>
        <taxon>Fungi</taxon>
        <taxon>Dikarya</taxon>
        <taxon>Ascomycota</taxon>
        <taxon>Pezizomycotina</taxon>
        <taxon>Dothideomycetes</taxon>
        <taxon>Pleosporomycetidae</taxon>
        <taxon>Venturiales</taxon>
        <taxon>Cylindrosympodiaceae</taxon>
        <taxon>Tothia</taxon>
    </lineage>
</organism>
<name>A0A9P4NZG2_9PEZI</name>
<keyword evidence="6" id="KW-0735">Signal-anchor</keyword>
<evidence type="ECO:0000256" key="9">
    <source>
        <dbReference type="ARBA" id="ARBA00023136"/>
    </source>
</evidence>
<sequence>IIRTTWQHLFKNESIFTTRFVISNPGPLWQPVIKHENATYGDIIMLPYLNETAHVANTVKTIEFLKHLISQFQKWSFVTKLDDDSFLDAHAFYEQYLHPRLSAPPITSSDLDDPLSSPLARTILARTLHRGKYSYPGGQFYTMTWDMVSLLTKLHHENSIIDEHEDVMVGRLLYEAGESWNHVDLPNPVSFDYSDKDSMGNGSAWAKPDADLEKWNHAVGPGAINPHKMRDDETYLQVAACYDENGLK</sequence>
<dbReference type="InterPro" id="IPR002659">
    <property type="entry name" value="Glyco_trans_31"/>
</dbReference>
<keyword evidence="12" id="KW-1185">Reference proteome</keyword>
<evidence type="ECO:0000256" key="3">
    <source>
        <dbReference type="ARBA" id="ARBA00022676"/>
    </source>
</evidence>
<dbReference type="PANTHER" id="PTHR11214">
    <property type="entry name" value="BETA-1,3-N-ACETYLGLUCOSAMINYLTRANSFERASE"/>
    <property type="match status" value="1"/>
</dbReference>
<dbReference type="GO" id="GO:0016758">
    <property type="term" value="F:hexosyltransferase activity"/>
    <property type="evidence" value="ECO:0007669"/>
    <property type="project" value="InterPro"/>
</dbReference>
<evidence type="ECO:0000256" key="2">
    <source>
        <dbReference type="ARBA" id="ARBA00008661"/>
    </source>
</evidence>
<comment type="caution">
    <text evidence="11">The sequence shown here is derived from an EMBL/GenBank/DDBJ whole genome shotgun (WGS) entry which is preliminary data.</text>
</comment>
<dbReference type="GO" id="GO:0000139">
    <property type="term" value="C:Golgi membrane"/>
    <property type="evidence" value="ECO:0007669"/>
    <property type="project" value="UniProtKB-SubCell"/>
</dbReference>
<evidence type="ECO:0000256" key="5">
    <source>
        <dbReference type="ARBA" id="ARBA00022692"/>
    </source>
</evidence>
<keyword evidence="4" id="KW-0808">Transferase</keyword>
<keyword evidence="7" id="KW-1133">Transmembrane helix</keyword>
<feature type="non-terminal residue" evidence="11">
    <location>
        <position position="1"/>
    </location>
</feature>
<evidence type="ECO:0000256" key="10">
    <source>
        <dbReference type="RuleBase" id="RU363063"/>
    </source>
</evidence>
<evidence type="ECO:0000256" key="4">
    <source>
        <dbReference type="ARBA" id="ARBA00022679"/>
    </source>
</evidence>
<evidence type="ECO:0000256" key="8">
    <source>
        <dbReference type="ARBA" id="ARBA00023034"/>
    </source>
</evidence>
<comment type="similarity">
    <text evidence="2 10">Belongs to the glycosyltransferase 31 family.</text>
</comment>
<dbReference type="OrthoDB" id="2139606at2759"/>
<keyword evidence="9" id="KW-0472">Membrane</keyword>
<keyword evidence="3 10" id="KW-0328">Glycosyltransferase</keyword>
<evidence type="ECO:0000256" key="6">
    <source>
        <dbReference type="ARBA" id="ARBA00022968"/>
    </source>
</evidence>
<gene>
    <name evidence="11" type="ORF">EJ08DRAFT_573453</name>
</gene>
<evidence type="ECO:0000256" key="7">
    <source>
        <dbReference type="ARBA" id="ARBA00022989"/>
    </source>
</evidence>